<comment type="caution">
    <text evidence="1">The sequence shown here is derived from an EMBL/GenBank/DDBJ whole genome shotgun (WGS) entry which is preliminary data.</text>
</comment>
<proteinExistence type="predicted"/>
<protein>
    <submittedName>
        <fullName evidence="1">Uncharacterized protein</fullName>
    </submittedName>
</protein>
<dbReference type="Proteomes" id="UP001589693">
    <property type="component" value="Unassembled WGS sequence"/>
</dbReference>
<organism evidence="1 2">
    <name type="scientific">Allokutzneria oryzae</name>
    <dbReference type="NCBI Taxonomy" id="1378989"/>
    <lineage>
        <taxon>Bacteria</taxon>
        <taxon>Bacillati</taxon>
        <taxon>Actinomycetota</taxon>
        <taxon>Actinomycetes</taxon>
        <taxon>Pseudonocardiales</taxon>
        <taxon>Pseudonocardiaceae</taxon>
        <taxon>Allokutzneria</taxon>
    </lineage>
</organism>
<dbReference type="RefSeq" id="WP_377850142.1">
    <property type="nucleotide sequence ID" value="NZ_JBHLZU010000002.1"/>
</dbReference>
<evidence type="ECO:0000313" key="1">
    <source>
        <dbReference type="EMBL" id="MFB9903046.1"/>
    </source>
</evidence>
<dbReference type="EMBL" id="JBHLZU010000002">
    <property type="protein sequence ID" value="MFB9903046.1"/>
    <property type="molecule type" value="Genomic_DNA"/>
</dbReference>
<reference evidence="1 2" key="1">
    <citation type="submission" date="2024-09" db="EMBL/GenBank/DDBJ databases">
        <authorList>
            <person name="Sun Q."/>
            <person name="Mori K."/>
        </authorList>
    </citation>
    <scope>NUCLEOTIDE SEQUENCE [LARGE SCALE GENOMIC DNA]</scope>
    <source>
        <strain evidence="1 2">TBRC 7907</strain>
    </source>
</reference>
<keyword evidence="2" id="KW-1185">Reference proteome</keyword>
<evidence type="ECO:0000313" key="2">
    <source>
        <dbReference type="Proteomes" id="UP001589693"/>
    </source>
</evidence>
<gene>
    <name evidence="1" type="ORF">ACFFQA_03765</name>
</gene>
<accession>A0ABV5ZTG9</accession>
<sequence length="48" mass="5027">MALAAVNRVHPRLLGELSFADAATALGIAGSSVRAVLPEEPRVRCSPR</sequence>
<name>A0ABV5ZTG9_9PSEU</name>